<proteinExistence type="predicted"/>
<evidence type="ECO:0000256" key="1">
    <source>
        <dbReference type="SAM" id="MobiDB-lite"/>
    </source>
</evidence>
<evidence type="ECO:0000313" key="4">
    <source>
        <dbReference type="Proteomes" id="UP001303115"/>
    </source>
</evidence>
<name>A0AAN6PDM3_9PEZI</name>
<feature type="transmembrane region" description="Helical" evidence="2">
    <location>
        <begin position="163"/>
        <end position="184"/>
    </location>
</feature>
<dbReference type="AlphaFoldDB" id="A0AAN6PDM3"/>
<sequence length="275" mass="29474">MEEPEQRAVRAGQPDKTDKTVGSVLDQPAAAERRTLDLALCQGKSFISMIASVAAILGPSADDSGVDWKFASQGLDLMFNASREFIGHHNAEHDASFERATYINGAQHVLRGLPRDLEPGEAAMLHRAMPQTLGAAASVPAGGIDGQQQQQHGAAGYGGNQNAVHVLVLFCMCWLYTIGAWVVPRITAFGARVIQAEQRHQCLPRLWLAASWVFQTVVGAVVWLRACWPVRALLAMLGYAAQGVRGALQEFGEGNMAVRGGPAPRGRKGAARVLT</sequence>
<gene>
    <name evidence="3" type="ORF">C8A01DRAFT_16947</name>
</gene>
<protein>
    <submittedName>
        <fullName evidence="3">Uncharacterized protein</fullName>
    </submittedName>
</protein>
<dbReference type="EMBL" id="MU854412">
    <property type="protein sequence ID" value="KAK4039039.1"/>
    <property type="molecule type" value="Genomic_DNA"/>
</dbReference>
<keyword evidence="2" id="KW-0812">Transmembrane</keyword>
<keyword evidence="2" id="KW-1133">Transmembrane helix</keyword>
<feature type="region of interest" description="Disordered" evidence="1">
    <location>
        <begin position="1"/>
        <end position="23"/>
    </location>
</feature>
<accession>A0AAN6PDM3</accession>
<feature type="transmembrane region" description="Helical" evidence="2">
    <location>
        <begin position="205"/>
        <end position="224"/>
    </location>
</feature>
<keyword evidence="2" id="KW-0472">Membrane</keyword>
<comment type="caution">
    <text evidence="3">The sequence shown here is derived from an EMBL/GenBank/DDBJ whole genome shotgun (WGS) entry which is preliminary data.</text>
</comment>
<reference evidence="4" key="1">
    <citation type="journal article" date="2023" name="Mol. Phylogenet. Evol.">
        <title>Genome-scale phylogeny and comparative genomics of the fungal order Sordariales.</title>
        <authorList>
            <person name="Hensen N."/>
            <person name="Bonometti L."/>
            <person name="Westerberg I."/>
            <person name="Brannstrom I.O."/>
            <person name="Guillou S."/>
            <person name="Cros-Aarteil S."/>
            <person name="Calhoun S."/>
            <person name="Haridas S."/>
            <person name="Kuo A."/>
            <person name="Mondo S."/>
            <person name="Pangilinan J."/>
            <person name="Riley R."/>
            <person name="LaButti K."/>
            <person name="Andreopoulos B."/>
            <person name="Lipzen A."/>
            <person name="Chen C."/>
            <person name="Yan M."/>
            <person name="Daum C."/>
            <person name="Ng V."/>
            <person name="Clum A."/>
            <person name="Steindorff A."/>
            <person name="Ohm R.A."/>
            <person name="Martin F."/>
            <person name="Silar P."/>
            <person name="Natvig D.O."/>
            <person name="Lalanne C."/>
            <person name="Gautier V."/>
            <person name="Ament-Velasquez S.L."/>
            <person name="Kruys A."/>
            <person name="Hutchinson M.I."/>
            <person name="Powell A.J."/>
            <person name="Barry K."/>
            <person name="Miller A.N."/>
            <person name="Grigoriev I.V."/>
            <person name="Debuchy R."/>
            <person name="Gladieux P."/>
            <person name="Hiltunen Thoren M."/>
            <person name="Johannesson H."/>
        </authorList>
    </citation>
    <scope>NUCLEOTIDE SEQUENCE [LARGE SCALE GENOMIC DNA]</scope>
    <source>
        <strain evidence="4">CBS 284.82</strain>
    </source>
</reference>
<feature type="compositionally biased region" description="Basic and acidic residues" evidence="1">
    <location>
        <begin position="1"/>
        <end position="19"/>
    </location>
</feature>
<evidence type="ECO:0000313" key="3">
    <source>
        <dbReference type="EMBL" id="KAK4039039.1"/>
    </source>
</evidence>
<evidence type="ECO:0000256" key="2">
    <source>
        <dbReference type="SAM" id="Phobius"/>
    </source>
</evidence>
<dbReference type="Proteomes" id="UP001303115">
    <property type="component" value="Unassembled WGS sequence"/>
</dbReference>
<organism evidence="3 4">
    <name type="scientific">Parachaetomium inaequale</name>
    <dbReference type="NCBI Taxonomy" id="2588326"/>
    <lineage>
        <taxon>Eukaryota</taxon>
        <taxon>Fungi</taxon>
        <taxon>Dikarya</taxon>
        <taxon>Ascomycota</taxon>
        <taxon>Pezizomycotina</taxon>
        <taxon>Sordariomycetes</taxon>
        <taxon>Sordariomycetidae</taxon>
        <taxon>Sordariales</taxon>
        <taxon>Chaetomiaceae</taxon>
        <taxon>Parachaetomium</taxon>
    </lineage>
</organism>
<keyword evidence="4" id="KW-1185">Reference proteome</keyword>